<comment type="caution">
    <text evidence="5">Lacks conserved residue(s) required for the propagation of feature annotation.</text>
</comment>
<keyword evidence="4 5" id="KW-0472">Membrane</keyword>
<evidence type="ECO:0000313" key="7">
    <source>
        <dbReference type="Proteomes" id="UP000014622"/>
    </source>
</evidence>
<feature type="transmembrane region" description="Helical" evidence="5">
    <location>
        <begin position="95"/>
        <end position="116"/>
    </location>
</feature>
<dbReference type="AlphaFoldDB" id="A0AB73ABN7"/>
<dbReference type="Proteomes" id="UP000014622">
    <property type="component" value="Unassembled WGS sequence"/>
</dbReference>
<evidence type="ECO:0000256" key="2">
    <source>
        <dbReference type="ARBA" id="ARBA00022692"/>
    </source>
</evidence>
<feature type="transmembrane region" description="Helical" evidence="5">
    <location>
        <begin position="60"/>
        <end position="83"/>
    </location>
</feature>
<comment type="subcellular location">
    <subcellularLocation>
        <location evidence="5">Cell membrane</location>
        <topology evidence="5">Multi-pass membrane protein</topology>
    </subcellularLocation>
</comment>
<keyword evidence="1 5" id="KW-1003">Cell membrane</keyword>
<reference evidence="6 7" key="1">
    <citation type="submission" date="2013-06" db="EMBL/GenBank/DDBJ databases">
        <authorList>
            <person name="Weinstock G."/>
            <person name="Sodergren E."/>
            <person name="Lobos E.A."/>
            <person name="Fulton L."/>
            <person name="Fulton R."/>
            <person name="Courtney L."/>
            <person name="Fronick C."/>
            <person name="O'Laughlin M."/>
            <person name="Godfrey J."/>
            <person name="Wilson R.M."/>
            <person name="Miner T."/>
            <person name="Farmer C."/>
            <person name="Delehaunty K."/>
            <person name="Cordes M."/>
            <person name="Minx P."/>
            <person name="Tomlinson C."/>
            <person name="Chen J."/>
            <person name="Wollam A."/>
            <person name="Pepin K.H."/>
            <person name="Bhonagiri V."/>
            <person name="Zhang X."/>
            <person name="Warren W."/>
            <person name="Mitreva M."/>
            <person name="Mardis E.R."/>
            <person name="Wilson R.K."/>
        </authorList>
    </citation>
    <scope>NUCLEOTIDE SEQUENCE [LARGE SCALE GENOMIC DNA]</scope>
    <source>
        <strain evidence="6 7">SD2A-2</strain>
    </source>
</reference>
<dbReference type="HAMAP" id="MF_01874">
    <property type="entry name" value="UPF0756"/>
    <property type="match status" value="1"/>
</dbReference>
<organism evidence="6 7">
    <name type="scientific">Enterococcus faecium SD2A-2</name>
    <dbReference type="NCBI Taxonomy" id="1244154"/>
    <lineage>
        <taxon>Bacteria</taxon>
        <taxon>Bacillati</taxon>
        <taxon>Bacillota</taxon>
        <taxon>Bacilli</taxon>
        <taxon>Lactobacillales</taxon>
        <taxon>Enterococcaceae</taxon>
        <taxon>Enterococcus</taxon>
    </lineage>
</organism>
<feature type="transmembrane region" description="Helical" evidence="5">
    <location>
        <begin position="122"/>
        <end position="155"/>
    </location>
</feature>
<dbReference type="EMBL" id="ATIT01000056">
    <property type="protein sequence ID" value="EPI14544.1"/>
    <property type="molecule type" value="Genomic_DNA"/>
</dbReference>
<evidence type="ECO:0000256" key="3">
    <source>
        <dbReference type="ARBA" id="ARBA00022989"/>
    </source>
</evidence>
<evidence type="ECO:0000256" key="1">
    <source>
        <dbReference type="ARBA" id="ARBA00022475"/>
    </source>
</evidence>
<evidence type="ECO:0000256" key="4">
    <source>
        <dbReference type="ARBA" id="ARBA00023136"/>
    </source>
</evidence>
<comment type="caution">
    <text evidence="6">The sequence shown here is derived from an EMBL/GenBank/DDBJ whole genome shotgun (WGS) entry which is preliminary data.</text>
</comment>
<dbReference type="GO" id="GO:0005886">
    <property type="term" value="C:plasma membrane"/>
    <property type="evidence" value="ECO:0007669"/>
    <property type="project" value="UniProtKB-SubCell"/>
</dbReference>
<sequence>MIVSKKVRNYFMESWLFLGIILLVAILAKNQSLMIAAAFVLIMKLIPASRSFFPWLQGKGINIGVTIITAAILIPIATGEIGLRDLLEAFKSPIGWVAVFCGGLVAVLSSKGVGLIASDPQITVALVFGTILGVVFLRGIAAGPVIASGITYCILQVFALGK</sequence>
<comment type="similarity">
    <text evidence="5">Belongs to the UPF0756 family.</text>
</comment>
<evidence type="ECO:0000256" key="5">
    <source>
        <dbReference type="HAMAP-Rule" id="MF_01874"/>
    </source>
</evidence>
<proteinExistence type="inferred from homology"/>
<evidence type="ECO:0000313" key="6">
    <source>
        <dbReference type="EMBL" id="EPI14544.1"/>
    </source>
</evidence>
<dbReference type="Pfam" id="PF04284">
    <property type="entry name" value="DUF441"/>
    <property type="match status" value="1"/>
</dbReference>
<name>A0AB73ABN7_ENTFC</name>
<protein>
    <recommendedName>
        <fullName evidence="5">UPF0756 membrane protein D356_00696</fullName>
    </recommendedName>
</protein>
<keyword evidence="2 5" id="KW-0812">Transmembrane</keyword>
<accession>A0AB73ABN7</accession>
<dbReference type="PANTHER" id="PTHR38452">
    <property type="entry name" value="UPF0756 MEMBRANE PROTEIN YEAL"/>
    <property type="match status" value="1"/>
</dbReference>
<dbReference type="PANTHER" id="PTHR38452:SF1">
    <property type="entry name" value="UPF0756 MEMBRANE PROTEIN YEAL"/>
    <property type="match status" value="1"/>
</dbReference>
<gene>
    <name evidence="6" type="ORF">D356_00696</name>
</gene>
<keyword evidence="3 5" id="KW-1133">Transmembrane helix</keyword>
<dbReference type="InterPro" id="IPR007382">
    <property type="entry name" value="UPF0756_TM"/>
</dbReference>